<dbReference type="eggNOG" id="COG0582">
    <property type="taxonomic scope" value="Bacteria"/>
</dbReference>
<gene>
    <name evidence="2" type="ordered locus">Sputcn32_2893</name>
</gene>
<dbReference type="GO" id="GO:0015074">
    <property type="term" value="P:DNA integration"/>
    <property type="evidence" value="ECO:0007669"/>
    <property type="project" value="InterPro"/>
</dbReference>
<protein>
    <submittedName>
        <fullName evidence="2">Uncharacterized protein</fullName>
    </submittedName>
</protein>
<dbReference type="InterPro" id="IPR013762">
    <property type="entry name" value="Integrase-like_cat_sf"/>
</dbReference>
<dbReference type="SUPFAM" id="SSF56349">
    <property type="entry name" value="DNA breaking-rejoining enzymes"/>
    <property type="match status" value="1"/>
</dbReference>
<name>A4Y9H7_SHEPC</name>
<dbReference type="EMBL" id="CP000681">
    <property type="protein sequence ID" value="ABP76610.1"/>
    <property type="molecule type" value="Genomic_DNA"/>
</dbReference>
<dbReference type="InterPro" id="IPR011010">
    <property type="entry name" value="DNA_brk_join_enz"/>
</dbReference>
<dbReference type="HOGENOM" id="CLU_372083_0_0_6"/>
<reference evidence="2" key="1">
    <citation type="submission" date="2007-04" db="EMBL/GenBank/DDBJ databases">
        <title>Complete sequence of Shewanella putrefaciens CN-32.</title>
        <authorList>
            <consortium name="US DOE Joint Genome Institute"/>
            <person name="Copeland A."/>
            <person name="Lucas S."/>
            <person name="Lapidus A."/>
            <person name="Barry K."/>
            <person name="Detter J.C."/>
            <person name="Glavina del Rio T."/>
            <person name="Hammon N."/>
            <person name="Israni S."/>
            <person name="Dalin E."/>
            <person name="Tice H."/>
            <person name="Pitluck S."/>
            <person name="Chain P."/>
            <person name="Malfatti S."/>
            <person name="Shin M."/>
            <person name="Vergez L."/>
            <person name="Schmutz J."/>
            <person name="Larimer F."/>
            <person name="Land M."/>
            <person name="Hauser L."/>
            <person name="Kyrpides N."/>
            <person name="Mikhailova N."/>
            <person name="Romine M.F."/>
            <person name="Fredrickson J."/>
            <person name="Tiedje J."/>
            <person name="Richardson P."/>
        </authorList>
    </citation>
    <scope>NUCLEOTIDE SEQUENCE [LARGE SCALE GENOMIC DNA]</scope>
    <source>
        <strain evidence="2">CN-32</strain>
    </source>
</reference>
<organism evidence="2">
    <name type="scientific">Shewanella putrefaciens (strain CN-32 / ATCC BAA-453)</name>
    <dbReference type="NCBI Taxonomy" id="319224"/>
    <lineage>
        <taxon>Bacteria</taxon>
        <taxon>Pseudomonadati</taxon>
        <taxon>Pseudomonadota</taxon>
        <taxon>Gammaproteobacteria</taxon>
        <taxon>Alteromonadales</taxon>
        <taxon>Shewanellaceae</taxon>
        <taxon>Shewanella</taxon>
    </lineage>
</organism>
<dbReference type="KEGG" id="spc:Sputcn32_2893"/>
<keyword evidence="1" id="KW-0233">DNA recombination</keyword>
<evidence type="ECO:0000256" key="1">
    <source>
        <dbReference type="ARBA" id="ARBA00023172"/>
    </source>
</evidence>
<dbReference type="STRING" id="319224.Sputcn32_2893"/>
<dbReference type="Gene3D" id="1.10.443.10">
    <property type="entry name" value="Intergrase catalytic core"/>
    <property type="match status" value="1"/>
</dbReference>
<accession>A4Y9H7</accession>
<dbReference type="AlphaFoldDB" id="A4Y9H7"/>
<sequence>MTVDAELSRFNIETLRNALNNAFPEELTDYHSCIADEIINLIEVLSHRYQRDFPELTTIKFLAKKKVKNTQTDLESHKNNLSFLYQVLVKQKQLEKYYFSAFIASVMRSPSQDHQQFEQYKAITLLVCAKLYTMGRHESAIKSVCNEIRQWSLGKRNELSNNLPDVIDSEMKKLIDELDLKRKEKLEVNKGSKVGHQISNIYVPYNDSYNHNKGILRSITLRDPGAPRTRLIINPVDNDGSDTVTEFIEVQTHQEGWATEEASSERKKKMFLISMMTPNKNGYAVQKLRAQAISNKILKNHMSLPCDIQQATKFEIRTLLSYCMDPEKVCEKTRSLLLASLTLGSSLERVSQRKYDDETNSLIQEHKLPTQNQRKPIIKLISPTQTTFFIRLPFDIKTILLNDLDDLTLRKTSKLLTYINKKHGITLTENKISSYLRHTLKQESIDPTIIALIEGKTTKTVPELSYTHLYDLDVNQIYCRFLLYLENLSSKSHKFEPNNQHDHQEKHPIGSPLVMNDEILGKFFRTLEKNISEISDRYSQQQHNVITYYVLFTLAISSGYRPVTGWFGKITDYNLFNSTFWISDKEMHQTLSGRMIILPDIAVSILKHYLRYLKAGKVDSMSLKIEVSERYQDAISGEKHLFFFINDGAIEEVTPKTMTAHFDSVLPLPLNWHRHYVRSLLVDENVPPELIAAWMGHAELNEPAFTRFCSYSINELKIISNTINTKLVSVDCKEITFV</sequence>
<proteinExistence type="predicted"/>
<dbReference type="GO" id="GO:0006310">
    <property type="term" value="P:DNA recombination"/>
    <property type="evidence" value="ECO:0007669"/>
    <property type="project" value="UniProtKB-KW"/>
</dbReference>
<dbReference type="GO" id="GO:0003677">
    <property type="term" value="F:DNA binding"/>
    <property type="evidence" value="ECO:0007669"/>
    <property type="project" value="InterPro"/>
</dbReference>
<evidence type="ECO:0000313" key="2">
    <source>
        <dbReference type="EMBL" id="ABP76610.1"/>
    </source>
</evidence>